<evidence type="ECO:0000259" key="1">
    <source>
        <dbReference type="Pfam" id="PF13577"/>
    </source>
</evidence>
<dbReference type="Pfam" id="PF13577">
    <property type="entry name" value="SnoaL_4"/>
    <property type="match status" value="1"/>
</dbReference>
<gene>
    <name evidence="2" type="ORF">UFOPK2754_02623</name>
    <name evidence="3" type="ORF">UFOPK3139_00881</name>
    <name evidence="4" type="ORF">UFOPK3543_02779</name>
    <name evidence="5" type="ORF">UFOPK3967_01421</name>
</gene>
<evidence type="ECO:0000313" key="5">
    <source>
        <dbReference type="EMBL" id="CAB4997460.1"/>
    </source>
</evidence>
<accession>A0A6J7IPZ6</accession>
<dbReference type="EMBL" id="CAFBMH010000156">
    <property type="protein sequence ID" value="CAB4933069.1"/>
    <property type="molecule type" value="Genomic_DNA"/>
</dbReference>
<organism evidence="4">
    <name type="scientific">freshwater metagenome</name>
    <dbReference type="NCBI Taxonomy" id="449393"/>
    <lineage>
        <taxon>unclassified sequences</taxon>
        <taxon>metagenomes</taxon>
        <taxon>ecological metagenomes</taxon>
    </lineage>
</organism>
<dbReference type="EMBL" id="CAFBOS010000079">
    <property type="protein sequence ID" value="CAB4997460.1"/>
    <property type="molecule type" value="Genomic_DNA"/>
</dbReference>
<dbReference type="EMBL" id="CAFABA010000026">
    <property type="protein sequence ID" value="CAB4823894.1"/>
    <property type="molecule type" value="Genomic_DNA"/>
</dbReference>
<dbReference type="InterPro" id="IPR032710">
    <property type="entry name" value="NTF2-like_dom_sf"/>
</dbReference>
<reference evidence="4" key="1">
    <citation type="submission" date="2020-05" db="EMBL/GenBank/DDBJ databases">
        <authorList>
            <person name="Chiriac C."/>
            <person name="Salcher M."/>
            <person name="Ghai R."/>
            <person name="Kavagutti S V."/>
        </authorList>
    </citation>
    <scope>NUCLEOTIDE SEQUENCE</scope>
</reference>
<evidence type="ECO:0000313" key="2">
    <source>
        <dbReference type="EMBL" id="CAB4764176.1"/>
    </source>
</evidence>
<sequence length="153" mass="17365">MENAKLSDLEKTVRWLKDVEIIKSVPQRYAYGLDTRDFASSRALFTDDCFVQGSLNTAPIDEYWTPLVAGVQKYGATMHFMGNQFVKLEEGADEGFVETYAVAYHMEAEGSPYPDLVMGVRYQDTVGRNGNDWIITARRAIPHWVRGPLPRPE</sequence>
<dbReference type="EMBL" id="CAEZYR010000125">
    <property type="protein sequence ID" value="CAB4764176.1"/>
    <property type="molecule type" value="Genomic_DNA"/>
</dbReference>
<dbReference type="AlphaFoldDB" id="A0A6J7IPZ6"/>
<evidence type="ECO:0000313" key="4">
    <source>
        <dbReference type="EMBL" id="CAB4933069.1"/>
    </source>
</evidence>
<dbReference type="InterPro" id="IPR037401">
    <property type="entry name" value="SnoaL-like"/>
</dbReference>
<evidence type="ECO:0000313" key="3">
    <source>
        <dbReference type="EMBL" id="CAB4823894.1"/>
    </source>
</evidence>
<name>A0A6J7IPZ6_9ZZZZ</name>
<feature type="domain" description="SnoaL-like" evidence="1">
    <location>
        <begin position="16"/>
        <end position="139"/>
    </location>
</feature>
<protein>
    <submittedName>
        <fullName evidence="4">Unannotated protein</fullName>
    </submittedName>
</protein>
<dbReference type="SUPFAM" id="SSF54427">
    <property type="entry name" value="NTF2-like"/>
    <property type="match status" value="1"/>
</dbReference>
<proteinExistence type="predicted"/>
<dbReference type="Gene3D" id="3.10.450.50">
    <property type="match status" value="1"/>
</dbReference>